<dbReference type="EMBL" id="BAAAME010000002">
    <property type="protein sequence ID" value="GAA1732522.1"/>
    <property type="molecule type" value="Genomic_DNA"/>
</dbReference>
<evidence type="ECO:0000256" key="1">
    <source>
        <dbReference type="SAM" id="MobiDB-lite"/>
    </source>
</evidence>
<dbReference type="Pfam" id="PF20471">
    <property type="entry name" value="DUF6716"/>
    <property type="match status" value="1"/>
</dbReference>
<keyword evidence="3" id="KW-1185">Reference proteome</keyword>
<dbReference type="Proteomes" id="UP001501057">
    <property type="component" value="Unassembled WGS sequence"/>
</dbReference>
<name>A0ABN2JN36_9ACTN</name>
<dbReference type="InterPro" id="IPR046561">
    <property type="entry name" value="DUF6716"/>
</dbReference>
<dbReference type="SUPFAM" id="SSF53756">
    <property type="entry name" value="UDP-Glycosyltransferase/glycogen phosphorylase"/>
    <property type="match status" value="1"/>
</dbReference>
<evidence type="ECO:0000313" key="3">
    <source>
        <dbReference type="Proteomes" id="UP001501057"/>
    </source>
</evidence>
<reference evidence="2 3" key="1">
    <citation type="journal article" date="2019" name="Int. J. Syst. Evol. Microbiol.">
        <title>The Global Catalogue of Microorganisms (GCM) 10K type strain sequencing project: providing services to taxonomists for standard genome sequencing and annotation.</title>
        <authorList>
            <consortium name="The Broad Institute Genomics Platform"/>
            <consortium name="The Broad Institute Genome Sequencing Center for Infectious Disease"/>
            <person name="Wu L."/>
            <person name="Ma J."/>
        </authorList>
    </citation>
    <scope>NUCLEOTIDE SEQUENCE [LARGE SCALE GENOMIC DNA]</scope>
    <source>
        <strain evidence="2 3">JCM 13518</strain>
    </source>
</reference>
<organism evidence="2 3">
    <name type="scientific">Aeromicrobium alkaliterrae</name>
    <dbReference type="NCBI Taxonomy" id="302168"/>
    <lineage>
        <taxon>Bacteria</taxon>
        <taxon>Bacillati</taxon>
        <taxon>Actinomycetota</taxon>
        <taxon>Actinomycetes</taxon>
        <taxon>Propionibacteriales</taxon>
        <taxon>Nocardioidaceae</taxon>
        <taxon>Aeromicrobium</taxon>
    </lineage>
</organism>
<comment type="caution">
    <text evidence="2">The sequence shown here is derived from an EMBL/GenBank/DDBJ whole genome shotgun (WGS) entry which is preliminary data.</text>
</comment>
<accession>A0ABN2JN36</accession>
<dbReference type="RefSeq" id="WP_344198702.1">
    <property type="nucleotide sequence ID" value="NZ_BAAAME010000002.1"/>
</dbReference>
<gene>
    <name evidence="2" type="ORF">GCM10009710_11610</name>
</gene>
<feature type="region of interest" description="Disordered" evidence="1">
    <location>
        <begin position="420"/>
        <end position="439"/>
    </location>
</feature>
<sequence length="439" mass="47603">MRVLVLTDSDSYVKWGAALAGRVPPSWHVRFAIARGSAEPSARQVAEAVAGTVVDPDAVERVGLADVRSILESWRPDVLVTAMRGLAVQTVIELAVANRPDRPVIVSGLPGIALPVLPYGLGFRRSVDLFVLHSHRELRAFAEASRALDIPHRYALARLPFLAAPDPAAPGPAAQPRDRQPRDRIVFAAQALVPETREDRVRMVAALVRTARAHPDLEVVVKVRGTVGEPQTHADQHPYPALLAEVDVPPNLVVESGPMSGHLERAVGLVTVSSTALLEAVASGVPALALTDFGVEARQINLVFEGSGLLHDSAELVAGHFHHPDAAWQADNYFHDPREDTWLAELTALLELREREGLPPYPTAPDGVRKRVTMLFYRHQAFAGDSGPVMRLVERGVVAIALRVSRSSWVVSRRFKPARTAPMGDAEPVEADEVSSTRS</sequence>
<evidence type="ECO:0008006" key="4">
    <source>
        <dbReference type="Google" id="ProtNLM"/>
    </source>
</evidence>
<proteinExistence type="predicted"/>
<evidence type="ECO:0000313" key="2">
    <source>
        <dbReference type="EMBL" id="GAA1732522.1"/>
    </source>
</evidence>
<protein>
    <recommendedName>
        <fullName evidence="4">Glycosyltransferase</fullName>
    </recommendedName>
</protein>